<evidence type="ECO:0008006" key="5">
    <source>
        <dbReference type="Google" id="ProtNLM"/>
    </source>
</evidence>
<dbReference type="Proteomes" id="UP000001514">
    <property type="component" value="Unassembled WGS sequence"/>
</dbReference>
<evidence type="ECO:0000313" key="4">
    <source>
        <dbReference type="Proteomes" id="UP000001514"/>
    </source>
</evidence>
<dbReference type="PANTHER" id="PTHR47926:SF533">
    <property type="entry name" value="DYW DOMAIN-CONTAINING PROTEIN"/>
    <property type="match status" value="1"/>
</dbReference>
<evidence type="ECO:0000256" key="2">
    <source>
        <dbReference type="PROSITE-ProRule" id="PRU00708"/>
    </source>
</evidence>
<dbReference type="InterPro" id="IPR002885">
    <property type="entry name" value="PPR_rpt"/>
</dbReference>
<dbReference type="GO" id="GO:0003723">
    <property type="term" value="F:RNA binding"/>
    <property type="evidence" value="ECO:0007669"/>
    <property type="project" value="InterPro"/>
</dbReference>
<feature type="repeat" description="PPR" evidence="2">
    <location>
        <begin position="102"/>
        <end position="136"/>
    </location>
</feature>
<dbReference type="FunFam" id="1.25.40.10:FF:000158">
    <property type="entry name" value="pentatricopeptide repeat-containing protein At2g33680"/>
    <property type="match status" value="1"/>
</dbReference>
<organism evidence="4">
    <name type="scientific">Selaginella moellendorffii</name>
    <name type="common">Spikemoss</name>
    <dbReference type="NCBI Taxonomy" id="88036"/>
    <lineage>
        <taxon>Eukaryota</taxon>
        <taxon>Viridiplantae</taxon>
        <taxon>Streptophyta</taxon>
        <taxon>Embryophyta</taxon>
        <taxon>Tracheophyta</taxon>
        <taxon>Lycopodiopsida</taxon>
        <taxon>Selaginellales</taxon>
        <taxon>Selaginellaceae</taxon>
        <taxon>Selaginella</taxon>
    </lineage>
</organism>
<name>D8S073_SELML</name>
<dbReference type="Gene3D" id="1.25.40.10">
    <property type="entry name" value="Tetratricopeptide repeat domain"/>
    <property type="match status" value="5"/>
</dbReference>
<dbReference type="AlphaFoldDB" id="D8S073"/>
<dbReference type="Gramene" id="EFJ22274">
    <property type="protein sequence ID" value="EFJ22274"/>
    <property type="gene ID" value="SELMODRAFT_105472"/>
</dbReference>
<dbReference type="InterPro" id="IPR011990">
    <property type="entry name" value="TPR-like_helical_dom_sf"/>
</dbReference>
<dbReference type="PANTHER" id="PTHR47926">
    <property type="entry name" value="PENTATRICOPEPTIDE REPEAT-CONTAINING PROTEIN"/>
    <property type="match status" value="1"/>
</dbReference>
<dbReference type="Pfam" id="PF01535">
    <property type="entry name" value="PPR"/>
    <property type="match status" value="11"/>
</dbReference>
<feature type="repeat" description="PPR" evidence="2">
    <location>
        <begin position="258"/>
        <end position="288"/>
    </location>
</feature>
<feature type="repeat" description="PPR" evidence="2">
    <location>
        <begin position="290"/>
        <end position="324"/>
    </location>
</feature>
<feature type="repeat" description="PPR" evidence="2">
    <location>
        <begin position="453"/>
        <end position="487"/>
    </location>
</feature>
<dbReference type="eggNOG" id="KOG4197">
    <property type="taxonomic scope" value="Eukaryota"/>
</dbReference>
<feature type="repeat" description="PPR" evidence="2">
    <location>
        <begin position="165"/>
        <end position="199"/>
    </location>
</feature>
<dbReference type="InParanoid" id="D8S073"/>
<dbReference type="NCBIfam" id="TIGR00756">
    <property type="entry name" value="PPR"/>
    <property type="match status" value="8"/>
</dbReference>
<dbReference type="InterPro" id="IPR046960">
    <property type="entry name" value="PPR_At4g14850-like_plant"/>
</dbReference>
<dbReference type="Pfam" id="PF13041">
    <property type="entry name" value="PPR_2"/>
    <property type="match status" value="2"/>
</dbReference>
<dbReference type="KEGG" id="smo:SELMODRAFT_105472"/>
<dbReference type="EMBL" id="GL377596">
    <property type="protein sequence ID" value="EFJ22274.1"/>
    <property type="molecule type" value="Genomic_DNA"/>
</dbReference>
<dbReference type="GO" id="GO:0048731">
    <property type="term" value="P:system development"/>
    <property type="evidence" value="ECO:0007669"/>
    <property type="project" value="UniProtKB-ARBA"/>
</dbReference>
<dbReference type="SUPFAM" id="SSF48452">
    <property type="entry name" value="TPR-like"/>
    <property type="match status" value="1"/>
</dbReference>
<keyword evidence="1" id="KW-0677">Repeat</keyword>
<accession>D8S073</accession>
<protein>
    <recommendedName>
        <fullName evidence="5">Pentacotripeptide-repeat region of PRORP domain-containing protein</fullName>
    </recommendedName>
</protein>
<evidence type="ECO:0000256" key="1">
    <source>
        <dbReference type="ARBA" id="ARBA00022737"/>
    </source>
</evidence>
<reference evidence="3 4" key="1">
    <citation type="journal article" date="2011" name="Science">
        <title>The Selaginella genome identifies genetic changes associated with the evolution of vascular plants.</title>
        <authorList>
            <person name="Banks J.A."/>
            <person name="Nishiyama T."/>
            <person name="Hasebe M."/>
            <person name="Bowman J.L."/>
            <person name="Gribskov M."/>
            <person name="dePamphilis C."/>
            <person name="Albert V.A."/>
            <person name="Aono N."/>
            <person name="Aoyama T."/>
            <person name="Ambrose B.A."/>
            <person name="Ashton N.W."/>
            <person name="Axtell M.J."/>
            <person name="Barker E."/>
            <person name="Barker M.S."/>
            <person name="Bennetzen J.L."/>
            <person name="Bonawitz N.D."/>
            <person name="Chapple C."/>
            <person name="Cheng C."/>
            <person name="Correa L.G."/>
            <person name="Dacre M."/>
            <person name="DeBarry J."/>
            <person name="Dreyer I."/>
            <person name="Elias M."/>
            <person name="Engstrom E.M."/>
            <person name="Estelle M."/>
            <person name="Feng L."/>
            <person name="Finet C."/>
            <person name="Floyd S.K."/>
            <person name="Frommer W.B."/>
            <person name="Fujita T."/>
            <person name="Gramzow L."/>
            <person name="Gutensohn M."/>
            <person name="Harholt J."/>
            <person name="Hattori M."/>
            <person name="Heyl A."/>
            <person name="Hirai T."/>
            <person name="Hiwatashi Y."/>
            <person name="Ishikawa M."/>
            <person name="Iwata M."/>
            <person name="Karol K.G."/>
            <person name="Koehler B."/>
            <person name="Kolukisaoglu U."/>
            <person name="Kubo M."/>
            <person name="Kurata T."/>
            <person name="Lalonde S."/>
            <person name="Li K."/>
            <person name="Li Y."/>
            <person name="Litt A."/>
            <person name="Lyons E."/>
            <person name="Manning G."/>
            <person name="Maruyama T."/>
            <person name="Michael T.P."/>
            <person name="Mikami K."/>
            <person name="Miyazaki S."/>
            <person name="Morinaga S."/>
            <person name="Murata T."/>
            <person name="Mueller-Roeber B."/>
            <person name="Nelson D.R."/>
            <person name="Obara M."/>
            <person name="Oguri Y."/>
            <person name="Olmstead R.G."/>
            <person name="Onodera N."/>
            <person name="Petersen B.L."/>
            <person name="Pils B."/>
            <person name="Prigge M."/>
            <person name="Rensing S.A."/>
            <person name="Riano-Pachon D.M."/>
            <person name="Roberts A.W."/>
            <person name="Sato Y."/>
            <person name="Scheller H.V."/>
            <person name="Schulz B."/>
            <person name="Schulz C."/>
            <person name="Shakirov E.V."/>
            <person name="Shibagaki N."/>
            <person name="Shinohara N."/>
            <person name="Shippen D.E."/>
            <person name="Soerensen I."/>
            <person name="Sotooka R."/>
            <person name="Sugimoto N."/>
            <person name="Sugita M."/>
            <person name="Sumikawa N."/>
            <person name="Tanurdzic M."/>
            <person name="Theissen G."/>
            <person name="Ulvskov P."/>
            <person name="Wakazuki S."/>
            <person name="Weng J.K."/>
            <person name="Willats W.W."/>
            <person name="Wipf D."/>
            <person name="Wolf P.G."/>
            <person name="Yang L."/>
            <person name="Zimmer A.D."/>
            <person name="Zhu Q."/>
            <person name="Mitros T."/>
            <person name="Hellsten U."/>
            <person name="Loque D."/>
            <person name="Otillar R."/>
            <person name="Salamov A."/>
            <person name="Schmutz J."/>
            <person name="Shapiro H."/>
            <person name="Lindquist E."/>
            <person name="Lucas S."/>
            <person name="Rokhsar D."/>
            <person name="Grigoriev I.V."/>
        </authorList>
    </citation>
    <scope>NUCLEOTIDE SEQUENCE [LARGE SCALE GENOMIC DNA]</scope>
</reference>
<dbReference type="PROSITE" id="PS51375">
    <property type="entry name" value="PPR"/>
    <property type="match status" value="7"/>
</dbReference>
<gene>
    <name evidence="3" type="ORF">SELMODRAFT_105472</name>
</gene>
<feature type="repeat" description="PPR" evidence="2">
    <location>
        <begin position="352"/>
        <end position="386"/>
    </location>
</feature>
<evidence type="ECO:0000313" key="3">
    <source>
        <dbReference type="EMBL" id="EFJ22274.1"/>
    </source>
</evidence>
<keyword evidence="4" id="KW-1185">Reference proteome</keyword>
<feature type="repeat" description="PPR" evidence="2">
    <location>
        <begin position="227"/>
        <end position="257"/>
    </location>
</feature>
<proteinExistence type="predicted"/>
<sequence>MSDPGASGYVVLLRRCIAGRDLEGGRRLHAQIIRSGWHTDLFVANLLIQMYGACRSIASAMAVFRELRVRNLFTINITIAALAQNGCFRDARSLFVESPRRDVITWNSMLTIAAQRLRIGEAWEVFARMPARSVVSANAMIAAFAQCGQIREAQGFFRDAMAERDVSSWNNLLHACVSSGEVDLARSVFDAMPHWDCVAWSSMIQGYAERRMMRDAEELFLALDHPDLMSITSMIAGYGSVGKIDQARELFSRMKHRDTVAWNAMIQALAENGRIEEARQAFDSMTAPRNLSSWNTMISAYAQAGLVDRARELFDQTLDKNVVTWTAMMHAHGQAGQLREARSILDAMPEPNIVSWTTMITAYAQHGASADAIQLFRIMDLEGFQPTRVTIVSVLFAATAIQDPSLAHHILPDIRHSGLYREGAVGNSLVHLFGRSGRLDDAREIFQGMIDRSTVSWNIAITATAKAGHGRSALQLLESMALDGCAPDAITFSCVLFAWSHIGSLELAGECFRSMQQDFEVEALVEHFVAMIDLLARAGRADSAEELLHSMPYEPDDVALTTLAVARGSGGEVGGAASGAMAVMEMSPERPTAYVLLSSLSKQGGRERGIGFRV</sequence>
<dbReference type="GO" id="GO:0009451">
    <property type="term" value="P:RNA modification"/>
    <property type="evidence" value="ECO:0007669"/>
    <property type="project" value="InterPro"/>
</dbReference>
<dbReference type="HOGENOM" id="CLU_002706_15_10_1"/>